<proteinExistence type="predicted"/>
<sequence length="54" mass="6084">MVKLPYGMHPFATWSLPEMPSDLRDTNAILRPSLSLLHSLRHVGFAPMSLPPWA</sequence>
<organism evidence="1">
    <name type="scientific">Oryza sativa subsp. japonica</name>
    <name type="common">Rice</name>
    <dbReference type="NCBI Taxonomy" id="39947"/>
    <lineage>
        <taxon>Eukaryota</taxon>
        <taxon>Viridiplantae</taxon>
        <taxon>Streptophyta</taxon>
        <taxon>Embryophyta</taxon>
        <taxon>Tracheophyta</taxon>
        <taxon>Spermatophyta</taxon>
        <taxon>Magnoliopsida</taxon>
        <taxon>Liliopsida</taxon>
        <taxon>Poales</taxon>
        <taxon>Poaceae</taxon>
        <taxon>BOP clade</taxon>
        <taxon>Oryzoideae</taxon>
        <taxon>Oryzeae</taxon>
        <taxon>Oryzinae</taxon>
        <taxon>Oryza</taxon>
        <taxon>Oryza sativa</taxon>
    </lineage>
</organism>
<protein>
    <submittedName>
        <fullName evidence="1">Uncharacterized protein</fullName>
    </submittedName>
</protein>
<dbReference type="EMBL" id="AP004224">
    <property type="protein sequence ID" value="BAD73719.1"/>
    <property type="molecule type" value="Genomic_DNA"/>
</dbReference>
<dbReference type="Proteomes" id="UP000817658">
    <property type="component" value="Chromosome 1"/>
</dbReference>
<name>Q5QLJ3_ORYSJ</name>
<evidence type="ECO:0000313" key="1">
    <source>
        <dbReference type="EMBL" id="BAD73719.1"/>
    </source>
</evidence>
<reference evidence="1" key="1">
    <citation type="journal article" date="2002" name="Nature">
        <title>The genome sequence and structure of rice chromosome 1.</title>
        <authorList>
            <person name="Sasaki T."/>
            <person name="Matsumoto T."/>
            <person name="Yamamoto K."/>
            <person name="Sakata K."/>
            <person name="Baba T."/>
            <person name="Katayose Y."/>
            <person name="Wu J."/>
            <person name="Niimura Y."/>
            <person name="Cheng Z."/>
            <person name="Nagamura Y."/>
            <person name="Antonio B.A."/>
            <person name="Kanamori H."/>
            <person name="Hosokawa S."/>
            <person name="Masukawa M."/>
            <person name="Arikawa K."/>
            <person name="Chiden Y."/>
            <person name="Hayashi M."/>
            <person name="Okamoto M."/>
            <person name="Ando T."/>
            <person name="Aoki H."/>
            <person name="Arita K."/>
            <person name="Hamada M."/>
            <person name="Harada C."/>
            <person name="Hijishita S."/>
            <person name="Honda M."/>
            <person name="Ichikawa Y."/>
            <person name="Idonuma A."/>
            <person name="Iijima M."/>
            <person name="Ikeda M."/>
            <person name="Ikeno M."/>
            <person name="Itoh S."/>
            <person name="Itoh T."/>
            <person name="Itoh Y."/>
            <person name="Itoh Y."/>
            <person name="Iwabuchi A."/>
            <person name="Kamiya K."/>
            <person name="Karasawa W."/>
            <person name="Katagiri S."/>
            <person name="Kikuta A."/>
            <person name="Kobayashi N."/>
            <person name="Kono I."/>
            <person name="Machita K."/>
            <person name="Maehara T."/>
            <person name="Mizuno H."/>
            <person name="Mizubayashi T."/>
            <person name="Mukai Y."/>
            <person name="Nagasaki H."/>
            <person name="Nakashima M."/>
            <person name="Nakama Y."/>
            <person name="Nakamichi Y."/>
            <person name="Nakamura M."/>
            <person name="Namiki N."/>
            <person name="Negishi M."/>
            <person name="Ohta I."/>
            <person name="Ono N."/>
            <person name="Saji S."/>
            <person name="Sakai K."/>
            <person name="Shibata M."/>
            <person name="Shimokawa T."/>
            <person name="Shomura A."/>
            <person name="Song J."/>
            <person name="Takazaki Y."/>
            <person name="Terasawa K."/>
            <person name="Tsuji K."/>
            <person name="Waki K."/>
            <person name="Yamagata H."/>
            <person name="Yamane H."/>
            <person name="Yoshiki S."/>
            <person name="Yoshihara R."/>
            <person name="Yukawa K."/>
            <person name="Zhong H."/>
            <person name="Iwama H."/>
            <person name="Endo T."/>
            <person name="Ito H."/>
            <person name="Hahn J.H."/>
            <person name="Kim H.I."/>
            <person name="Eun M.Y."/>
            <person name="Yano M."/>
            <person name="Jiang J."/>
            <person name="Gojobori T."/>
        </authorList>
    </citation>
    <scope>NUCLEOTIDE SEQUENCE [LARGE SCALE GENOMIC DNA]</scope>
</reference>
<gene>
    <name evidence="1" type="primary">B1111E11.37</name>
</gene>
<accession>Q5QLJ3</accession>
<dbReference type="AlphaFoldDB" id="Q5QLJ3"/>